<gene>
    <name evidence="2" type="ORF">ACFOD9_07175</name>
</gene>
<dbReference type="InterPro" id="IPR003779">
    <property type="entry name" value="CMD-like"/>
</dbReference>
<dbReference type="PANTHER" id="PTHR33570">
    <property type="entry name" value="4-CARBOXYMUCONOLACTONE DECARBOXYLASE FAMILY PROTEIN"/>
    <property type="match status" value="1"/>
</dbReference>
<sequence>MDHQQQREAAGQAALKALHLEQGGPGRATPFRRYRRDFVFAEIWPRPGLGLAERWVIALSCVGYTANGVENERYAHGALASGALNLGELREAVLQFAVYCGWYKAELLDDAISRAADRLGIAEPSGPAPVSQSVAERSAQGSVTWQSVMTFPPPTTQDPYTAVGILPHVFGEMWDRPGLSRKLRRIITVACCGLNDAEVPIRAHVYASLNSGDVTIAEMGEFALHYAAYTGWPKASDLQALVFDVIARMRDGRWYMDTRQPPKPAP</sequence>
<evidence type="ECO:0000313" key="2">
    <source>
        <dbReference type="EMBL" id="MFC3174025.1"/>
    </source>
</evidence>
<organism evidence="2 3">
    <name type="scientific">Novosphingobium bradum</name>
    <dbReference type="NCBI Taxonomy" id="1737444"/>
    <lineage>
        <taxon>Bacteria</taxon>
        <taxon>Pseudomonadati</taxon>
        <taxon>Pseudomonadota</taxon>
        <taxon>Alphaproteobacteria</taxon>
        <taxon>Sphingomonadales</taxon>
        <taxon>Sphingomonadaceae</taxon>
        <taxon>Novosphingobium</taxon>
    </lineage>
</organism>
<keyword evidence="3" id="KW-1185">Reference proteome</keyword>
<accession>A0ABV7IR11</accession>
<dbReference type="Gene3D" id="1.20.1290.10">
    <property type="entry name" value="AhpD-like"/>
    <property type="match status" value="1"/>
</dbReference>
<proteinExistence type="predicted"/>
<feature type="domain" description="Carboxymuconolactone decarboxylase-like" evidence="1">
    <location>
        <begin position="168"/>
        <end position="237"/>
    </location>
</feature>
<protein>
    <submittedName>
        <fullName evidence="2">Carboxymuconolactone decarboxylase family protein</fullName>
    </submittedName>
</protein>
<evidence type="ECO:0000259" key="1">
    <source>
        <dbReference type="Pfam" id="PF02627"/>
    </source>
</evidence>
<dbReference type="Proteomes" id="UP001595604">
    <property type="component" value="Unassembled WGS sequence"/>
</dbReference>
<evidence type="ECO:0000313" key="3">
    <source>
        <dbReference type="Proteomes" id="UP001595604"/>
    </source>
</evidence>
<dbReference type="InterPro" id="IPR052512">
    <property type="entry name" value="4CMD/NDH-1_regulator"/>
</dbReference>
<dbReference type="Pfam" id="PF02627">
    <property type="entry name" value="CMD"/>
    <property type="match status" value="1"/>
</dbReference>
<dbReference type="RefSeq" id="WP_379509401.1">
    <property type="nucleotide sequence ID" value="NZ_JBHRTQ010000007.1"/>
</dbReference>
<dbReference type="EMBL" id="JBHRTQ010000007">
    <property type="protein sequence ID" value="MFC3174025.1"/>
    <property type="molecule type" value="Genomic_DNA"/>
</dbReference>
<dbReference type="SUPFAM" id="SSF69118">
    <property type="entry name" value="AhpD-like"/>
    <property type="match status" value="2"/>
</dbReference>
<dbReference type="InterPro" id="IPR029032">
    <property type="entry name" value="AhpD-like"/>
</dbReference>
<reference evidence="3" key="1">
    <citation type="journal article" date="2019" name="Int. J. Syst. Evol. Microbiol.">
        <title>The Global Catalogue of Microorganisms (GCM) 10K type strain sequencing project: providing services to taxonomists for standard genome sequencing and annotation.</title>
        <authorList>
            <consortium name="The Broad Institute Genomics Platform"/>
            <consortium name="The Broad Institute Genome Sequencing Center for Infectious Disease"/>
            <person name="Wu L."/>
            <person name="Ma J."/>
        </authorList>
    </citation>
    <scope>NUCLEOTIDE SEQUENCE [LARGE SCALE GENOMIC DNA]</scope>
    <source>
        <strain evidence="3">KCTC 42984</strain>
    </source>
</reference>
<dbReference type="PANTHER" id="PTHR33570:SF2">
    <property type="entry name" value="CARBOXYMUCONOLACTONE DECARBOXYLASE-LIKE DOMAIN-CONTAINING PROTEIN"/>
    <property type="match status" value="1"/>
</dbReference>
<name>A0ABV7IR11_9SPHN</name>
<comment type="caution">
    <text evidence="2">The sequence shown here is derived from an EMBL/GenBank/DDBJ whole genome shotgun (WGS) entry which is preliminary data.</text>
</comment>